<dbReference type="InterPro" id="IPR009057">
    <property type="entry name" value="Homeodomain-like_sf"/>
</dbReference>
<name>A0A444B681_9MICO</name>
<dbReference type="Gene3D" id="1.10.10.60">
    <property type="entry name" value="Homeodomain-like"/>
    <property type="match status" value="2"/>
</dbReference>
<evidence type="ECO:0000256" key="3">
    <source>
        <dbReference type="ARBA" id="ARBA00023163"/>
    </source>
</evidence>
<protein>
    <submittedName>
        <fullName evidence="5">AraC family transcriptional regulator</fullName>
    </submittedName>
</protein>
<dbReference type="SUPFAM" id="SSF46689">
    <property type="entry name" value="Homeodomain-like"/>
    <property type="match status" value="2"/>
</dbReference>
<evidence type="ECO:0000256" key="1">
    <source>
        <dbReference type="ARBA" id="ARBA00023015"/>
    </source>
</evidence>
<accession>A0A444B681</accession>
<dbReference type="SMART" id="SM00342">
    <property type="entry name" value="HTH_ARAC"/>
    <property type="match status" value="1"/>
</dbReference>
<dbReference type="Pfam" id="PF12833">
    <property type="entry name" value="HTH_18"/>
    <property type="match status" value="1"/>
</dbReference>
<evidence type="ECO:0000259" key="4">
    <source>
        <dbReference type="PROSITE" id="PS01124"/>
    </source>
</evidence>
<keyword evidence="1" id="KW-0805">Transcription regulation</keyword>
<dbReference type="GO" id="GO:0043565">
    <property type="term" value="F:sequence-specific DNA binding"/>
    <property type="evidence" value="ECO:0007669"/>
    <property type="project" value="InterPro"/>
</dbReference>
<gene>
    <name evidence="5" type="ORF">CWN80_07565</name>
</gene>
<dbReference type="InterPro" id="IPR018060">
    <property type="entry name" value="HTH_AraC"/>
</dbReference>
<dbReference type="OrthoDB" id="186135at2"/>
<dbReference type="EMBL" id="PIPF01000007">
    <property type="protein sequence ID" value="RWU83874.1"/>
    <property type="molecule type" value="Genomic_DNA"/>
</dbReference>
<evidence type="ECO:0000256" key="2">
    <source>
        <dbReference type="ARBA" id="ARBA00023125"/>
    </source>
</evidence>
<dbReference type="InterPro" id="IPR050204">
    <property type="entry name" value="AraC_XylS_family_regulators"/>
</dbReference>
<proteinExistence type="predicted"/>
<keyword evidence="2" id="KW-0238">DNA-binding</keyword>
<feature type="domain" description="HTH araC/xylS-type" evidence="4">
    <location>
        <begin position="202"/>
        <end position="300"/>
    </location>
</feature>
<dbReference type="Proteomes" id="UP000288711">
    <property type="component" value="Unassembled WGS sequence"/>
</dbReference>
<keyword evidence="3" id="KW-0804">Transcription</keyword>
<dbReference type="InterPro" id="IPR037923">
    <property type="entry name" value="HTH-like"/>
</dbReference>
<reference evidence="5 6" key="1">
    <citation type="journal article" date="2009" name="Int. J. Syst. Evol. Microbiol.">
        <title>Janibacter hoylei sp. nov., Bacillus isronensis sp. nov. and Bacillus aryabhattai sp. nov., isolated from cryotubes used for collecting air from the upper atmosphere.</title>
        <authorList>
            <person name="Shivaji S."/>
            <person name="Chaturvedi P."/>
            <person name="Begum Z."/>
            <person name="Pindi P.K."/>
            <person name="Manorama R."/>
            <person name="Padmanaban D.A."/>
            <person name="Shouche Y.S."/>
            <person name="Pawar S."/>
            <person name="Vaishampayan P."/>
            <person name="Dutt C.B."/>
            <person name="Datta G.N."/>
            <person name="Manchanda R.K."/>
            <person name="Rao U.R."/>
            <person name="Bhargava P.M."/>
            <person name="Narlikar J.V."/>
        </authorList>
    </citation>
    <scope>NUCLEOTIDE SEQUENCE [LARGE SCALE GENOMIC DNA]</scope>
    <source>
        <strain evidence="5 6">PVAS-1</strain>
    </source>
</reference>
<organism evidence="5 6">
    <name type="scientific">Janibacter hoylei PVAS-1</name>
    <dbReference type="NCBI Taxonomy" id="1210046"/>
    <lineage>
        <taxon>Bacteria</taxon>
        <taxon>Bacillati</taxon>
        <taxon>Actinomycetota</taxon>
        <taxon>Actinomycetes</taxon>
        <taxon>Micrococcales</taxon>
        <taxon>Intrasporangiaceae</taxon>
        <taxon>Janibacter</taxon>
    </lineage>
</organism>
<dbReference type="SUPFAM" id="SSF51215">
    <property type="entry name" value="Regulatory protein AraC"/>
    <property type="match status" value="1"/>
</dbReference>
<dbReference type="PROSITE" id="PS01124">
    <property type="entry name" value="HTH_ARAC_FAMILY_2"/>
    <property type="match status" value="1"/>
</dbReference>
<evidence type="ECO:0000313" key="6">
    <source>
        <dbReference type="Proteomes" id="UP000288711"/>
    </source>
</evidence>
<evidence type="ECO:0000313" key="5">
    <source>
        <dbReference type="EMBL" id="RWU83874.1"/>
    </source>
</evidence>
<keyword evidence="6" id="KW-1185">Reference proteome</keyword>
<comment type="caution">
    <text evidence="5">The sequence shown here is derived from an EMBL/GenBank/DDBJ whole genome shotgun (WGS) entry which is preliminary data.</text>
</comment>
<dbReference type="PANTHER" id="PTHR46796">
    <property type="entry name" value="HTH-TYPE TRANSCRIPTIONAL ACTIVATOR RHAS-RELATED"/>
    <property type="match status" value="1"/>
</dbReference>
<sequence length="311" mass="35127">MSPRRSGALWFEPVIARTRVLRAAVVPSAYDCVTITIVRDGGAVLVGEFGKQLVNAGDVILLGPNTLCGGEPEGRITMTTIYADTDYVVDQVFWQYVGMLQDRLDAQVFYAATYVEPAQILRLGEDRAESLTPWLDELVALSIEGRPVENFYRMQALWFSITHVIAPFIKTSPIRTSSTQQATTWPTLPRHRRFTPLRMEARRAAELLRADIERRWSVSDLADEVHLSKSQMGRVFVEAYGKSPIAYLTMLRTERMAHLLRTTDRPLSAIAREVGWRDSDFAARQFRRGIGVTPNQYRSIEHAKSARLVVG</sequence>
<dbReference type="GO" id="GO:0003700">
    <property type="term" value="F:DNA-binding transcription factor activity"/>
    <property type="evidence" value="ECO:0007669"/>
    <property type="project" value="InterPro"/>
</dbReference>
<dbReference type="AlphaFoldDB" id="A0A444B681"/>